<proteinExistence type="inferred from homology"/>
<name>A0ABU4NE29_9ACTN</name>
<evidence type="ECO:0000256" key="8">
    <source>
        <dbReference type="HAMAP-Rule" id="MF_00181"/>
    </source>
</evidence>
<evidence type="ECO:0000256" key="3">
    <source>
        <dbReference type="ARBA" id="ARBA00009528"/>
    </source>
</evidence>
<comment type="function">
    <text evidence="7 8">Presumably involved in the processing and regular turnover of intracellular proteins. Catalyzes the removal of unsubstituted N-terminal amino acids from various peptides.</text>
</comment>
<dbReference type="SUPFAM" id="SSF52949">
    <property type="entry name" value="Macro domain-like"/>
    <property type="match status" value="1"/>
</dbReference>
<comment type="subcellular location">
    <subcellularLocation>
        <location evidence="8">Cytoplasm</location>
    </subcellularLocation>
</comment>
<dbReference type="PANTHER" id="PTHR11963">
    <property type="entry name" value="LEUCINE AMINOPEPTIDASE-RELATED"/>
    <property type="match status" value="1"/>
</dbReference>
<dbReference type="NCBIfam" id="NF002073">
    <property type="entry name" value="PRK00913.1-2"/>
    <property type="match status" value="1"/>
</dbReference>
<protein>
    <recommendedName>
        <fullName evidence="8">Probable cytosol aminopeptidase</fullName>
        <ecNumber evidence="8">3.4.11.1</ecNumber>
    </recommendedName>
    <alternativeName>
        <fullName evidence="8">Leucine aminopeptidase</fullName>
        <shortName evidence="8">LAP</shortName>
        <ecNumber evidence="8">3.4.11.10</ecNumber>
    </alternativeName>
    <alternativeName>
        <fullName evidence="8">Leucyl aminopeptidase</fullName>
    </alternativeName>
</protein>
<dbReference type="HAMAP" id="MF_00181">
    <property type="entry name" value="Cytosol_peptidase_M17"/>
    <property type="match status" value="1"/>
</dbReference>
<evidence type="ECO:0000256" key="4">
    <source>
        <dbReference type="ARBA" id="ARBA00022438"/>
    </source>
</evidence>
<evidence type="ECO:0000256" key="2">
    <source>
        <dbReference type="ARBA" id="ARBA00000967"/>
    </source>
</evidence>
<dbReference type="CDD" id="cd00433">
    <property type="entry name" value="Peptidase_M17"/>
    <property type="match status" value="1"/>
</dbReference>
<evidence type="ECO:0000313" key="10">
    <source>
        <dbReference type="EMBL" id="MDX3701371.1"/>
    </source>
</evidence>
<comment type="catalytic activity">
    <reaction evidence="1 8">
        <text>Release of an N-terminal amino acid, Xaa-|-Yaa-, in which Xaa is preferably Leu, but may be other amino acids including Pro although not Arg or Lys, and Yaa may be Pro. Amino acid amides and methyl esters are also readily hydrolyzed, but rates on arylamides are exceedingly low.</text>
        <dbReference type="EC" id="3.4.11.1"/>
    </reaction>
</comment>
<gene>
    <name evidence="8" type="primary">pepA</name>
    <name evidence="10" type="ORF">PV662_16695</name>
</gene>
<dbReference type="Pfam" id="PF02789">
    <property type="entry name" value="Peptidase_M17_N"/>
    <property type="match status" value="1"/>
</dbReference>
<feature type="binding site" evidence="8">
    <location>
        <position position="275"/>
    </location>
    <ligand>
        <name>Mn(2+)</name>
        <dbReference type="ChEBI" id="CHEBI:29035"/>
        <label>1</label>
    </ligand>
</feature>
<reference evidence="10 11" key="1">
    <citation type="journal article" date="2023" name="Microb. Genom.">
        <title>Mesoterricola silvestris gen. nov., sp. nov., Mesoterricola sediminis sp. nov., Geothrix oryzae sp. nov., Geothrix edaphica sp. nov., Geothrix rubra sp. nov., and Geothrix limicola sp. nov., six novel members of Acidobacteriota isolated from soils.</title>
        <authorList>
            <person name="Weisberg A.J."/>
            <person name="Pearce E."/>
            <person name="Kramer C.G."/>
            <person name="Chang J.H."/>
            <person name="Clarke C.R."/>
        </authorList>
    </citation>
    <scope>NUCLEOTIDE SEQUENCE [LARGE SCALE GENOMIC DNA]</scope>
    <source>
        <strain evidence="10 11">ID09-01A</strain>
    </source>
</reference>
<evidence type="ECO:0000313" key="11">
    <source>
        <dbReference type="Proteomes" id="UP001271274"/>
    </source>
</evidence>
<keyword evidence="6 8" id="KW-0378">Hydrolase</keyword>
<keyword evidence="11" id="KW-1185">Reference proteome</keyword>
<dbReference type="InterPro" id="IPR008283">
    <property type="entry name" value="Peptidase_M17_N"/>
</dbReference>
<dbReference type="InterPro" id="IPR023042">
    <property type="entry name" value="Peptidase_M17_leu_NH2_pept"/>
</dbReference>
<dbReference type="Proteomes" id="UP001271274">
    <property type="component" value="Unassembled WGS sequence"/>
</dbReference>
<dbReference type="InterPro" id="IPR000819">
    <property type="entry name" value="Peptidase_M17_C"/>
</dbReference>
<evidence type="ECO:0000256" key="7">
    <source>
        <dbReference type="ARBA" id="ARBA00049972"/>
    </source>
</evidence>
<comment type="caution">
    <text evidence="10">The sequence shown here is derived from an EMBL/GenBank/DDBJ whole genome shotgun (WGS) entry which is preliminary data.</text>
</comment>
<dbReference type="PROSITE" id="PS00631">
    <property type="entry name" value="CYTOSOL_AP"/>
    <property type="match status" value="1"/>
</dbReference>
<organism evidence="10 11">
    <name type="scientific">Streptomyces europaeiscabiei</name>
    <dbReference type="NCBI Taxonomy" id="146819"/>
    <lineage>
        <taxon>Bacteria</taxon>
        <taxon>Bacillati</taxon>
        <taxon>Actinomycetota</taxon>
        <taxon>Actinomycetes</taxon>
        <taxon>Kitasatosporales</taxon>
        <taxon>Streptomycetaceae</taxon>
        <taxon>Streptomyces</taxon>
    </lineage>
</organism>
<feature type="binding site" evidence="8">
    <location>
        <position position="352"/>
    </location>
    <ligand>
        <name>Mn(2+)</name>
        <dbReference type="ChEBI" id="CHEBI:29035"/>
        <label>1</label>
    </ligand>
</feature>
<keyword evidence="4 8" id="KW-0031">Aminopeptidase</keyword>
<feature type="binding site" evidence="8">
    <location>
        <position position="275"/>
    </location>
    <ligand>
        <name>Mn(2+)</name>
        <dbReference type="ChEBI" id="CHEBI:29035"/>
        <label>2</label>
    </ligand>
</feature>
<dbReference type="PANTHER" id="PTHR11963:SF23">
    <property type="entry name" value="CYTOSOL AMINOPEPTIDASE"/>
    <property type="match status" value="1"/>
</dbReference>
<sequence length="508" mass="51454">MTALTLSTAAAPGLRADAIVVGVAKGAKGPVIAPGAEAVDKAYDGKLAGLLETLGASGAEGEVTKLPAPSGFKAPLVVAVGLGAVPEKDASFGAEALRRAAGAAARALSGTKKAAFTLPVEDADAVGAVSEGALLGAYSFDAYKENGKDPKAKNGKAPLAEITLLGAKPRDKAHKAAAERAIAVTEELNRARDLINTPPNDLDPEAFAAVAQTAAKEHGIKVTVLDEKALAKGGYGGILGVGAGSAATPRLVQLSYTSSKAKKHLAFVGKGITYDSGGISLKPAGHNETMKCDMSGAAAVFAAVVAAARLGLEVNITGWLALAENMPSGSATRPGDVLRMYSGKTVEVLNTDAEGRLVLADALAKASEDKPDAIVDVATLTGAMMLALGNRTFGIMANDDAFRSAVHEAAEESGEPAWPMPLPDHLRKGMDSPTADIANMGERYGGGLVAGLFLKEFVGEGITWAHLDIAGPAFNEGGPFGYTPKGGTGTAVRTLVRLAERAASGDLG</sequence>
<keyword evidence="8" id="KW-0464">Manganese</keyword>
<dbReference type="EC" id="3.4.11.10" evidence="8"/>
<feature type="domain" description="Cytosol aminopeptidase" evidence="9">
    <location>
        <begin position="350"/>
        <end position="357"/>
    </location>
</feature>
<dbReference type="RefSeq" id="WP_046708725.1">
    <property type="nucleotide sequence ID" value="NZ_CP108079.1"/>
</dbReference>
<accession>A0ABU4NE29</accession>
<dbReference type="PRINTS" id="PR00481">
    <property type="entry name" value="LAMNOPPTDASE"/>
</dbReference>
<keyword evidence="8" id="KW-0963">Cytoplasm</keyword>
<dbReference type="SUPFAM" id="SSF53187">
    <property type="entry name" value="Zn-dependent exopeptidases"/>
    <property type="match status" value="1"/>
</dbReference>
<feature type="binding site" evidence="8">
    <location>
        <position position="354"/>
    </location>
    <ligand>
        <name>Mn(2+)</name>
        <dbReference type="ChEBI" id="CHEBI:29035"/>
        <label>1</label>
    </ligand>
</feature>
<comment type="cofactor">
    <cofactor evidence="8">
        <name>Mn(2+)</name>
        <dbReference type="ChEBI" id="CHEBI:29035"/>
    </cofactor>
    <text evidence="8">Binds 2 manganese ions per subunit.</text>
</comment>
<evidence type="ECO:0000259" key="9">
    <source>
        <dbReference type="PROSITE" id="PS00631"/>
    </source>
</evidence>
<dbReference type="Gene3D" id="3.40.220.10">
    <property type="entry name" value="Leucine Aminopeptidase, subunit E, domain 1"/>
    <property type="match status" value="1"/>
</dbReference>
<feature type="binding site" evidence="8">
    <location>
        <position position="270"/>
    </location>
    <ligand>
        <name>Mn(2+)</name>
        <dbReference type="ChEBI" id="CHEBI:29035"/>
        <label>2</label>
    </ligand>
</feature>
<feature type="active site" evidence="8">
    <location>
        <position position="356"/>
    </location>
</feature>
<evidence type="ECO:0000256" key="5">
    <source>
        <dbReference type="ARBA" id="ARBA00022670"/>
    </source>
</evidence>
<comment type="similarity">
    <text evidence="3 8">Belongs to the peptidase M17 family.</text>
</comment>
<feature type="binding site" evidence="8">
    <location>
        <position position="293"/>
    </location>
    <ligand>
        <name>Mn(2+)</name>
        <dbReference type="ChEBI" id="CHEBI:29035"/>
        <label>2</label>
    </ligand>
</feature>
<dbReference type="Pfam" id="PF00883">
    <property type="entry name" value="Peptidase_M17"/>
    <property type="match status" value="1"/>
</dbReference>
<dbReference type="InterPro" id="IPR011356">
    <property type="entry name" value="Leucine_aapep/pepB"/>
</dbReference>
<dbReference type="EMBL" id="JARAYU010000005">
    <property type="protein sequence ID" value="MDX3701371.1"/>
    <property type="molecule type" value="Genomic_DNA"/>
</dbReference>
<feature type="active site" evidence="8">
    <location>
        <position position="282"/>
    </location>
</feature>
<keyword evidence="8" id="KW-0479">Metal-binding</keyword>
<feature type="binding site" evidence="8">
    <location>
        <position position="354"/>
    </location>
    <ligand>
        <name>Mn(2+)</name>
        <dbReference type="ChEBI" id="CHEBI:29035"/>
        <label>2</label>
    </ligand>
</feature>
<comment type="catalytic activity">
    <reaction evidence="2 8">
        <text>Release of an N-terminal amino acid, preferentially leucine, but not glutamic or aspartic acids.</text>
        <dbReference type="EC" id="3.4.11.10"/>
    </reaction>
</comment>
<dbReference type="InterPro" id="IPR043472">
    <property type="entry name" value="Macro_dom-like"/>
</dbReference>
<keyword evidence="5 8" id="KW-0645">Protease</keyword>
<dbReference type="GO" id="GO:0004177">
    <property type="term" value="F:aminopeptidase activity"/>
    <property type="evidence" value="ECO:0007669"/>
    <property type="project" value="UniProtKB-KW"/>
</dbReference>
<dbReference type="Gene3D" id="3.40.630.10">
    <property type="entry name" value="Zn peptidases"/>
    <property type="match status" value="1"/>
</dbReference>
<dbReference type="EC" id="3.4.11.1" evidence="8"/>
<evidence type="ECO:0000256" key="6">
    <source>
        <dbReference type="ARBA" id="ARBA00022801"/>
    </source>
</evidence>
<evidence type="ECO:0000256" key="1">
    <source>
        <dbReference type="ARBA" id="ARBA00000135"/>
    </source>
</evidence>